<dbReference type="OrthoDB" id="6131869at2759"/>
<evidence type="ECO:0000256" key="1">
    <source>
        <dbReference type="PROSITE-ProRule" id="PRU00723"/>
    </source>
</evidence>
<evidence type="ECO:0008006" key="7">
    <source>
        <dbReference type="Google" id="ProtNLM"/>
    </source>
</evidence>
<keyword evidence="1" id="KW-0479">Metal-binding</keyword>
<dbReference type="InterPro" id="IPR002557">
    <property type="entry name" value="Chitin-bd_dom"/>
</dbReference>
<gene>
    <name evidence="5" type="ORF">C0Q70_15409</name>
</gene>
<feature type="chain" id="PRO_5015756066" description="C3H1-type domain-containing protein" evidence="2">
    <location>
        <begin position="23"/>
        <end position="274"/>
    </location>
</feature>
<feature type="domain" description="C3H1-type" evidence="3">
    <location>
        <begin position="124"/>
        <end position="154"/>
    </location>
</feature>
<dbReference type="Pfam" id="PF01607">
    <property type="entry name" value="CBM_14"/>
    <property type="match status" value="1"/>
</dbReference>
<dbReference type="PROSITE" id="PS50940">
    <property type="entry name" value="CHIT_BIND_II"/>
    <property type="match status" value="1"/>
</dbReference>
<dbReference type="EMBL" id="PZQS01000009">
    <property type="protein sequence ID" value="PVD24916.1"/>
    <property type="molecule type" value="Genomic_DNA"/>
</dbReference>
<keyword evidence="1" id="KW-0862">Zinc</keyword>
<dbReference type="STRING" id="400727.A0A2T7NUU8"/>
<keyword evidence="1" id="KW-0863">Zinc-finger</keyword>
<feature type="zinc finger region" description="C3H1-type" evidence="1">
    <location>
        <begin position="124"/>
        <end position="154"/>
    </location>
</feature>
<evidence type="ECO:0000313" key="5">
    <source>
        <dbReference type="EMBL" id="PVD24916.1"/>
    </source>
</evidence>
<dbReference type="InterPro" id="IPR000571">
    <property type="entry name" value="Znf_CCCH"/>
</dbReference>
<keyword evidence="6" id="KW-1185">Reference proteome</keyword>
<dbReference type="GO" id="GO:0005576">
    <property type="term" value="C:extracellular region"/>
    <property type="evidence" value="ECO:0007669"/>
    <property type="project" value="InterPro"/>
</dbReference>
<evidence type="ECO:0000259" key="3">
    <source>
        <dbReference type="PROSITE" id="PS50103"/>
    </source>
</evidence>
<proteinExistence type="predicted"/>
<evidence type="ECO:0000259" key="4">
    <source>
        <dbReference type="PROSITE" id="PS50940"/>
    </source>
</evidence>
<feature type="domain" description="Chitin-binding type-2" evidence="4">
    <location>
        <begin position="64"/>
        <end position="132"/>
    </location>
</feature>
<evidence type="ECO:0000313" key="6">
    <source>
        <dbReference type="Proteomes" id="UP000245119"/>
    </source>
</evidence>
<protein>
    <recommendedName>
        <fullName evidence="7">C3H1-type domain-containing protein</fullName>
    </recommendedName>
</protein>
<keyword evidence="2" id="KW-0732">Signal</keyword>
<dbReference type="Proteomes" id="UP000245119">
    <property type="component" value="Linkage Group LG9"/>
</dbReference>
<sequence length="274" mass="31085">MSLSSPSVKVWVLLVVVSVTRGQTVTPPCTTLNQVMSHPTDCRRYIECVNGQPSDRPCPPECMPKMCSSALVAHPSKCHQYYNCTGGSTLIRYYRPNDREVEEDYLYECPYPELFSEVTSRCEDYRDVQCGQRFLPLGKCEYTKNQCQFSHCTPCEFYSPSCRGLADGMNVHSLRMWSPDFAVCKDQRLVNTSTCPGDRVSSRRLFSPVLGRCANLYEVPVEYGGYFLNCTGRADGLYLDDVTNRPDLYFRCTSGDQMMSPSVCQPDNEELPIY</sequence>
<accession>A0A2T7NUU8</accession>
<reference evidence="5 6" key="1">
    <citation type="submission" date="2018-04" db="EMBL/GenBank/DDBJ databases">
        <title>The genome of golden apple snail Pomacea canaliculata provides insight into stress tolerance and invasive adaptation.</title>
        <authorList>
            <person name="Liu C."/>
            <person name="Liu B."/>
            <person name="Ren Y."/>
            <person name="Zhang Y."/>
            <person name="Wang H."/>
            <person name="Li S."/>
            <person name="Jiang F."/>
            <person name="Yin L."/>
            <person name="Zhang G."/>
            <person name="Qian W."/>
            <person name="Fan W."/>
        </authorList>
    </citation>
    <scope>NUCLEOTIDE SEQUENCE [LARGE SCALE GENOMIC DNA]</scope>
    <source>
        <strain evidence="5">SZHN2017</strain>
        <tissue evidence="5">Muscle</tissue>
    </source>
</reference>
<dbReference type="InterPro" id="IPR036508">
    <property type="entry name" value="Chitin-bd_dom_sf"/>
</dbReference>
<dbReference type="SUPFAM" id="SSF57625">
    <property type="entry name" value="Invertebrate chitin-binding proteins"/>
    <property type="match status" value="2"/>
</dbReference>
<dbReference type="SMART" id="SM00494">
    <property type="entry name" value="ChtBD2"/>
    <property type="match status" value="2"/>
</dbReference>
<dbReference type="Gene3D" id="2.170.140.10">
    <property type="entry name" value="Chitin binding domain"/>
    <property type="match status" value="2"/>
</dbReference>
<dbReference type="GO" id="GO:0008270">
    <property type="term" value="F:zinc ion binding"/>
    <property type="evidence" value="ECO:0007669"/>
    <property type="project" value="UniProtKB-KW"/>
</dbReference>
<organism evidence="5 6">
    <name type="scientific">Pomacea canaliculata</name>
    <name type="common">Golden apple snail</name>
    <dbReference type="NCBI Taxonomy" id="400727"/>
    <lineage>
        <taxon>Eukaryota</taxon>
        <taxon>Metazoa</taxon>
        <taxon>Spiralia</taxon>
        <taxon>Lophotrochozoa</taxon>
        <taxon>Mollusca</taxon>
        <taxon>Gastropoda</taxon>
        <taxon>Caenogastropoda</taxon>
        <taxon>Architaenioglossa</taxon>
        <taxon>Ampullarioidea</taxon>
        <taxon>Ampullariidae</taxon>
        <taxon>Pomacea</taxon>
    </lineage>
</organism>
<comment type="caution">
    <text evidence="5">The sequence shown here is derived from an EMBL/GenBank/DDBJ whole genome shotgun (WGS) entry which is preliminary data.</text>
</comment>
<name>A0A2T7NUU8_POMCA</name>
<dbReference type="GO" id="GO:0008061">
    <property type="term" value="F:chitin binding"/>
    <property type="evidence" value="ECO:0007669"/>
    <property type="project" value="InterPro"/>
</dbReference>
<evidence type="ECO:0000256" key="2">
    <source>
        <dbReference type="SAM" id="SignalP"/>
    </source>
</evidence>
<dbReference type="AlphaFoldDB" id="A0A2T7NUU8"/>
<feature type="signal peptide" evidence="2">
    <location>
        <begin position="1"/>
        <end position="22"/>
    </location>
</feature>
<dbReference type="PROSITE" id="PS50103">
    <property type="entry name" value="ZF_C3H1"/>
    <property type="match status" value="1"/>
</dbReference>